<gene>
    <name evidence="3" type="ORF">FY030_04630</name>
</gene>
<feature type="compositionally biased region" description="Gly residues" evidence="1">
    <location>
        <begin position="230"/>
        <end position="241"/>
    </location>
</feature>
<feature type="transmembrane region" description="Helical" evidence="2">
    <location>
        <begin position="142"/>
        <end position="173"/>
    </location>
</feature>
<dbReference type="EMBL" id="CP044427">
    <property type="protein sequence ID" value="QFG68094.1"/>
    <property type="molecule type" value="Genomic_DNA"/>
</dbReference>
<evidence type="ECO:0000256" key="1">
    <source>
        <dbReference type="SAM" id="MobiDB-lite"/>
    </source>
</evidence>
<keyword evidence="4" id="KW-1185">Reference proteome</keyword>
<keyword evidence="2" id="KW-0812">Transmembrane</keyword>
<dbReference type="AlphaFoldDB" id="A0A5J6V485"/>
<feature type="region of interest" description="Disordered" evidence="1">
    <location>
        <begin position="181"/>
        <end position="269"/>
    </location>
</feature>
<feature type="compositionally biased region" description="Gly residues" evidence="1">
    <location>
        <begin position="187"/>
        <end position="206"/>
    </location>
</feature>
<accession>A0A5J6V485</accession>
<dbReference type="KEGG" id="serw:FY030_04630"/>
<sequence>MTYGSAPTRRRSGMTTAGKWMFIIGLVLSVITAGVMIWGFFQVVNAAEAIESESTSLSSPQTVTMDNGDRRIVLANSPGAVTCTVTLPDGTEQPLDGSDVDDVAADATTMTVIGGHAATTAGDHTFACEGGEAHLSGPIDSAFLIGAAAAGLALLALFPLGLITIIGLILWLVGRSRDKREQQGPMHAGGPGYGAPYGQQGYGQQGYGQAPYPGQQGYGQSGPQDSPGWGQPGTGGQGGSGASYDPDNPYGSPGTSDGSQGRPDGEGRP</sequence>
<dbReference type="RefSeq" id="WP_158060484.1">
    <property type="nucleotide sequence ID" value="NZ_CP044427.1"/>
</dbReference>
<keyword evidence="2" id="KW-1133">Transmembrane helix</keyword>
<name>A0A5J6V485_9MICO</name>
<reference evidence="3 4" key="1">
    <citation type="submission" date="2019-09" db="EMBL/GenBank/DDBJ databases">
        <title>Serinicoccus pratensis sp. nov., isolated from meadow soil.</title>
        <authorList>
            <person name="Zhang W."/>
        </authorList>
    </citation>
    <scope>NUCLEOTIDE SEQUENCE [LARGE SCALE GENOMIC DNA]</scope>
    <source>
        <strain evidence="3 4">W204</strain>
    </source>
</reference>
<protein>
    <submittedName>
        <fullName evidence="3">Uncharacterized protein</fullName>
    </submittedName>
</protein>
<evidence type="ECO:0000313" key="3">
    <source>
        <dbReference type="EMBL" id="QFG68094.1"/>
    </source>
</evidence>
<organism evidence="3 4">
    <name type="scientific">Ornithinimicrobium pratense</name>
    <dbReference type="NCBI Taxonomy" id="2593973"/>
    <lineage>
        <taxon>Bacteria</taxon>
        <taxon>Bacillati</taxon>
        <taxon>Actinomycetota</taxon>
        <taxon>Actinomycetes</taxon>
        <taxon>Micrococcales</taxon>
        <taxon>Ornithinimicrobiaceae</taxon>
        <taxon>Ornithinimicrobium</taxon>
    </lineage>
</organism>
<evidence type="ECO:0000313" key="4">
    <source>
        <dbReference type="Proteomes" id="UP000326546"/>
    </source>
</evidence>
<evidence type="ECO:0000256" key="2">
    <source>
        <dbReference type="SAM" id="Phobius"/>
    </source>
</evidence>
<feature type="transmembrane region" description="Helical" evidence="2">
    <location>
        <begin position="20"/>
        <end position="41"/>
    </location>
</feature>
<proteinExistence type="predicted"/>
<dbReference type="OrthoDB" id="4871541at2"/>
<dbReference type="Proteomes" id="UP000326546">
    <property type="component" value="Chromosome"/>
</dbReference>
<keyword evidence="2" id="KW-0472">Membrane</keyword>